<accession>A0A5M7BCU6</accession>
<dbReference type="InterPro" id="IPR057326">
    <property type="entry name" value="KR_dom"/>
</dbReference>
<dbReference type="PRINTS" id="PR00080">
    <property type="entry name" value="SDRFAMILY"/>
</dbReference>
<evidence type="ECO:0000259" key="3">
    <source>
        <dbReference type="SMART" id="SM00822"/>
    </source>
</evidence>
<evidence type="ECO:0000256" key="1">
    <source>
        <dbReference type="ARBA" id="ARBA00006484"/>
    </source>
</evidence>
<dbReference type="FunFam" id="3.40.50.720:FF:000084">
    <property type="entry name" value="Short-chain dehydrogenase reductase"/>
    <property type="match status" value="1"/>
</dbReference>
<dbReference type="PANTHER" id="PTHR43639">
    <property type="entry name" value="OXIDOREDUCTASE, SHORT-CHAIN DEHYDROGENASE/REDUCTASE FAMILY (AFU_ORTHOLOGUE AFUA_5G02870)"/>
    <property type="match status" value="1"/>
</dbReference>
<name>A0A5M7BCU6_SACHI</name>
<dbReference type="PANTHER" id="PTHR43639:SF1">
    <property type="entry name" value="SHORT-CHAIN DEHYDROGENASE_REDUCTASE FAMILY PROTEIN"/>
    <property type="match status" value="1"/>
</dbReference>
<dbReference type="SMART" id="SM00822">
    <property type="entry name" value="PKS_KR"/>
    <property type="match status" value="1"/>
</dbReference>
<dbReference type="PROSITE" id="PS00061">
    <property type="entry name" value="ADH_SHORT"/>
    <property type="match status" value="1"/>
</dbReference>
<dbReference type="OrthoDB" id="9804774at2"/>
<dbReference type="SMR" id="A0A5M7BCU6"/>
<dbReference type="AlphaFoldDB" id="A0A5M7BCU6"/>
<dbReference type="Pfam" id="PF13561">
    <property type="entry name" value="adh_short_C2"/>
    <property type="match status" value="1"/>
</dbReference>
<evidence type="ECO:0000313" key="4">
    <source>
        <dbReference type="EMBL" id="KAA5826047.1"/>
    </source>
</evidence>
<dbReference type="GO" id="GO:0016491">
    <property type="term" value="F:oxidoreductase activity"/>
    <property type="evidence" value="ECO:0007669"/>
    <property type="project" value="UniProtKB-KW"/>
</dbReference>
<comment type="caution">
    <text evidence="4">The sequence shown here is derived from an EMBL/GenBank/DDBJ whole genome shotgun (WGS) entry which is preliminary data.</text>
</comment>
<dbReference type="Proteomes" id="UP000323946">
    <property type="component" value="Unassembled WGS sequence"/>
</dbReference>
<dbReference type="Gene3D" id="3.40.50.720">
    <property type="entry name" value="NAD(P)-binding Rossmann-like Domain"/>
    <property type="match status" value="1"/>
</dbReference>
<comment type="similarity">
    <text evidence="1">Belongs to the short-chain dehydrogenases/reductases (SDR) family.</text>
</comment>
<sequence>MDQVPGADGLAGKVALVTGASGGIGSGIARRFAQAGARVVVQYHRDEAGAAEVVRDIESTGGSAVAVQADLRSPDDADRVVRTALETFGQLDAAVLNAGIQPLQPLAEMSLADFRAVQESNVDATFLALQATHRAMSEQDSGGAVVAIGSIVGTQPKPGSAHYAVSKAAVGMLVRAAALEYARDGIRVNLVSPGLMDRPTIRTDWPEGVEAWQQGNPINRLGQPTDVADACLFLCGPATSWITGQELVVDGGASVRPTW</sequence>
<dbReference type="RefSeq" id="WP_150070511.1">
    <property type="nucleotide sequence ID" value="NZ_JBEPDJ010000016.1"/>
</dbReference>
<gene>
    <name evidence="4" type="ORF">F1721_31680</name>
</gene>
<evidence type="ECO:0000313" key="5">
    <source>
        <dbReference type="Proteomes" id="UP000323946"/>
    </source>
</evidence>
<protein>
    <submittedName>
        <fullName evidence="4">SDR family oxidoreductase</fullName>
    </submittedName>
</protein>
<evidence type="ECO:0000256" key="2">
    <source>
        <dbReference type="ARBA" id="ARBA00023002"/>
    </source>
</evidence>
<dbReference type="PRINTS" id="PR00081">
    <property type="entry name" value="GDHRDH"/>
</dbReference>
<dbReference type="EMBL" id="VWPH01000019">
    <property type="protein sequence ID" value="KAA5826047.1"/>
    <property type="molecule type" value="Genomic_DNA"/>
</dbReference>
<dbReference type="CDD" id="cd05233">
    <property type="entry name" value="SDR_c"/>
    <property type="match status" value="1"/>
</dbReference>
<dbReference type="InterPro" id="IPR002347">
    <property type="entry name" value="SDR_fam"/>
</dbReference>
<dbReference type="NCBIfam" id="NF005559">
    <property type="entry name" value="PRK07231.1"/>
    <property type="match status" value="1"/>
</dbReference>
<dbReference type="InterPro" id="IPR020904">
    <property type="entry name" value="Sc_DH/Rdtase_CS"/>
</dbReference>
<dbReference type="SUPFAM" id="SSF51735">
    <property type="entry name" value="NAD(P)-binding Rossmann-fold domains"/>
    <property type="match status" value="1"/>
</dbReference>
<keyword evidence="5" id="KW-1185">Reference proteome</keyword>
<reference evidence="4 5" key="1">
    <citation type="submission" date="2019-09" db="EMBL/GenBank/DDBJ databases">
        <title>Draft genome sequence of the thermophilic Saccharopolyspora hirsuta VKM Ac-666T.</title>
        <authorList>
            <person name="Lobastova T.G."/>
            <person name="Fokina V."/>
            <person name="Bragin E.Y."/>
            <person name="Shtratnikova V.Y."/>
            <person name="Starodumova I.P."/>
            <person name="Tarlachkov S.V."/>
            <person name="Donova M.V."/>
        </authorList>
    </citation>
    <scope>NUCLEOTIDE SEQUENCE [LARGE SCALE GENOMIC DNA]</scope>
    <source>
        <strain evidence="4 5">VKM Ac-666</strain>
    </source>
</reference>
<keyword evidence="2" id="KW-0560">Oxidoreductase</keyword>
<dbReference type="InterPro" id="IPR036291">
    <property type="entry name" value="NAD(P)-bd_dom_sf"/>
</dbReference>
<proteinExistence type="inferred from homology"/>
<feature type="domain" description="Ketoreductase" evidence="3">
    <location>
        <begin position="13"/>
        <end position="194"/>
    </location>
</feature>
<organism evidence="4 5">
    <name type="scientific">Saccharopolyspora hirsuta</name>
    <dbReference type="NCBI Taxonomy" id="1837"/>
    <lineage>
        <taxon>Bacteria</taxon>
        <taxon>Bacillati</taxon>
        <taxon>Actinomycetota</taxon>
        <taxon>Actinomycetes</taxon>
        <taxon>Pseudonocardiales</taxon>
        <taxon>Pseudonocardiaceae</taxon>
        <taxon>Saccharopolyspora</taxon>
    </lineage>
</organism>